<evidence type="ECO:0000256" key="3">
    <source>
        <dbReference type="ARBA" id="ARBA00023163"/>
    </source>
</evidence>
<keyword evidence="3" id="KW-0804">Transcription</keyword>
<dbReference type="Proteomes" id="UP001291309">
    <property type="component" value="Unassembled WGS sequence"/>
</dbReference>
<dbReference type="RefSeq" id="WP_321544061.1">
    <property type="nucleotide sequence ID" value="NZ_JAXIVS010000001.1"/>
</dbReference>
<dbReference type="SUPFAM" id="SSF46689">
    <property type="entry name" value="Homeodomain-like"/>
    <property type="match status" value="2"/>
</dbReference>
<gene>
    <name evidence="5" type="ORF">SYV04_03115</name>
</gene>
<sequence length="319" mass="34044">MTERPSPEDEQATDVLADVLNTLHLSTLVYGRFELSAPWGIQASDREAAHIFVVARGGALLEVEGAPAPVSLSAGDLALLPHGGIKALRDAPGSPLHRLDDGQCPLARLAEPIRLGGGGARTTLVSGAFQFGAASRTLLFERLPRVIHITAEQVAASPSLAATVQLFIAESASRSPGVTVVVSRLADILLVQALRTYIASTDCRENGLRALADPHIGKALSLIHDRPTESWTVEGLAATVGLSRSGFAARFSALVGEPPLEYLARWRMTKAAEFLRDSDLSLSQVAGHVGYQSEASFNRAFKRWEGVAPGAYRRQRRSA</sequence>
<dbReference type="PROSITE" id="PS01124">
    <property type="entry name" value="HTH_ARAC_FAMILY_2"/>
    <property type="match status" value="1"/>
</dbReference>
<keyword evidence="1" id="KW-0805">Transcription regulation</keyword>
<dbReference type="Gene3D" id="1.10.10.60">
    <property type="entry name" value="Homeodomain-like"/>
    <property type="match status" value="2"/>
</dbReference>
<name>A0ABU5GVZ6_9BACT</name>
<evidence type="ECO:0000259" key="4">
    <source>
        <dbReference type="PROSITE" id="PS01124"/>
    </source>
</evidence>
<dbReference type="Pfam" id="PF12833">
    <property type="entry name" value="HTH_18"/>
    <property type="match status" value="1"/>
</dbReference>
<evidence type="ECO:0000256" key="2">
    <source>
        <dbReference type="ARBA" id="ARBA00023125"/>
    </source>
</evidence>
<dbReference type="InterPro" id="IPR018060">
    <property type="entry name" value="HTH_AraC"/>
</dbReference>
<keyword evidence="2" id="KW-0238">DNA-binding</keyword>
<dbReference type="PRINTS" id="PR00032">
    <property type="entry name" value="HTHARAC"/>
</dbReference>
<dbReference type="PANTHER" id="PTHR46796:SF7">
    <property type="entry name" value="ARAC FAMILY TRANSCRIPTIONAL REGULATOR"/>
    <property type="match status" value="1"/>
</dbReference>
<dbReference type="SMART" id="SM00342">
    <property type="entry name" value="HTH_ARAC"/>
    <property type="match status" value="1"/>
</dbReference>
<dbReference type="InterPro" id="IPR032783">
    <property type="entry name" value="AraC_lig"/>
</dbReference>
<keyword evidence="6" id="KW-1185">Reference proteome</keyword>
<proteinExistence type="predicted"/>
<dbReference type="PANTHER" id="PTHR46796">
    <property type="entry name" value="HTH-TYPE TRANSCRIPTIONAL ACTIVATOR RHAS-RELATED"/>
    <property type="match status" value="1"/>
</dbReference>
<dbReference type="EMBL" id="JAXIVS010000001">
    <property type="protein sequence ID" value="MDY7225350.1"/>
    <property type="molecule type" value="Genomic_DNA"/>
</dbReference>
<dbReference type="InterPro" id="IPR020449">
    <property type="entry name" value="Tscrpt_reg_AraC-type_HTH"/>
</dbReference>
<organism evidence="5 6">
    <name type="scientific">Hyalangium rubrum</name>
    <dbReference type="NCBI Taxonomy" id="3103134"/>
    <lineage>
        <taxon>Bacteria</taxon>
        <taxon>Pseudomonadati</taxon>
        <taxon>Myxococcota</taxon>
        <taxon>Myxococcia</taxon>
        <taxon>Myxococcales</taxon>
        <taxon>Cystobacterineae</taxon>
        <taxon>Archangiaceae</taxon>
        <taxon>Hyalangium</taxon>
    </lineage>
</organism>
<dbReference type="InterPro" id="IPR009057">
    <property type="entry name" value="Homeodomain-like_sf"/>
</dbReference>
<reference evidence="5 6" key="1">
    <citation type="submission" date="2023-12" db="EMBL/GenBank/DDBJ databases">
        <title>the genome sequence of Hyalangium sp. s54d21.</title>
        <authorList>
            <person name="Zhang X."/>
        </authorList>
    </citation>
    <scope>NUCLEOTIDE SEQUENCE [LARGE SCALE GENOMIC DNA]</scope>
    <source>
        <strain evidence="6">s54d21</strain>
    </source>
</reference>
<protein>
    <submittedName>
        <fullName evidence="5">AraC family transcriptional regulator</fullName>
    </submittedName>
</protein>
<evidence type="ECO:0000313" key="5">
    <source>
        <dbReference type="EMBL" id="MDY7225350.1"/>
    </source>
</evidence>
<evidence type="ECO:0000313" key="6">
    <source>
        <dbReference type="Proteomes" id="UP001291309"/>
    </source>
</evidence>
<comment type="caution">
    <text evidence="5">The sequence shown here is derived from an EMBL/GenBank/DDBJ whole genome shotgun (WGS) entry which is preliminary data.</text>
</comment>
<dbReference type="Pfam" id="PF12852">
    <property type="entry name" value="Cupin_6"/>
    <property type="match status" value="1"/>
</dbReference>
<dbReference type="InterPro" id="IPR050204">
    <property type="entry name" value="AraC_XylS_family_regulators"/>
</dbReference>
<accession>A0ABU5GVZ6</accession>
<evidence type="ECO:0000256" key="1">
    <source>
        <dbReference type="ARBA" id="ARBA00023015"/>
    </source>
</evidence>
<feature type="domain" description="HTH araC/xylS-type" evidence="4">
    <location>
        <begin position="217"/>
        <end position="315"/>
    </location>
</feature>